<dbReference type="EMBL" id="CP071696">
    <property type="protein sequence ID" value="QTX04072.1"/>
    <property type="molecule type" value="Genomic_DNA"/>
</dbReference>
<proteinExistence type="predicted"/>
<dbReference type="KEGG" id="aarc:G127AT_12325"/>
<dbReference type="InterPro" id="IPR023809">
    <property type="entry name" value="Thiopep_bacteriocin_synth_dom"/>
</dbReference>
<protein>
    <recommendedName>
        <fullName evidence="1">Thiopeptide-type bacteriocin biosynthesis domain-containing protein</fullName>
    </recommendedName>
</protein>
<dbReference type="RefSeq" id="WP_210897303.1">
    <property type="nucleotide sequence ID" value="NZ_CP071696.1"/>
</dbReference>
<organism evidence="2 3">
    <name type="scientific">Agromyces archimandritae</name>
    <dbReference type="NCBI Taxonomy" id="2781962"/>
    <lineage>
        <taxon>Bacteria</taxon>
        <taxon>Bacillati</taxon>
        <taxon>Actinomycetota</taxon>
        <taxon>Actinomycetes</taxon>
        <taxon>Micrococcales</taxon>
        <taxon>Microbacteriaceae</taxon>
        <taxon>Agromyces</taxon>
    </lineage>
</organism>
<dbReference type="Pfam" id="PF14028">
    <property type="entry name" value="Lant_dehydr_C"/>
    <property type="match status" value="1"/>
</dbReference>
<keyword evidence="3" id="KW-1185">Reference proteome</keyword>
<sequence length="355" mass="39392">MTLAPPAAAARIARERELDAGHRWQAYHVFYGGAPIVLLSECLLPLADALVADGVATEYFTINYWLEGSHVRLRVRVPYGVPEQAVDDRVHREIEAYLAASPSLHPMTELTDNGFYDRLFAGEFTEADRPRYFDAAGRPRFMPNNSVHRRPYEREWSRYGGPTGMLIAERHFVESTAQAARLMRLGNLDVRTILLGVASQLTFLTAACLLGGDRELVHDFFVAYHRRWVAGYGQGAVYTADAGRREHAGTVRAMAERIPPLMDAAARADFDALPSWLADWGRMNARVAADIREAHRGPGLTFAYDDGVRLAESATAASWSLAHSLIHMTNNRMMVSVADEAFIAFQIAEAMGGAR</sequence>
<evidence type="ECO:0000259" key="1">
    <source>
        <dbReference type="Pfam" id="PF14028"/>
    </source>
</evidence>
<evidence type="ECO:0000313" key="3">
    <source>
        <dbReference type="Proteomes" id="UP000671914"/>
    </source>
</evidence>
<gene>
    <name evidence="2" type="ORF">G127AT_12325</name>
</gene>
<name>A0A975IMZ7_9MICO</name>
<feature type="domain" description="Thiopeptide-type bacteriocin biosynthesis" evidence="1">
    <location>
        <begin position="24"/>
        <end position="348"/>
    </location>
</feature>
<dbReference type="AlphaFoldDB" id="A0A975IMZ7"/>
<dbReference type="Proteomes" id="UP000671914">
    <property type="component" value="Chromosome"/>
</dbReference>
<reference evidence="2" key="1">
    <citation type="submission" date="2021-03" db="EMBL/GenBank/DDBJ databases">
        <title>Agromyces archimandritus sp. nov., isolated from the cockroach Archimandrita tessellata.</title>
        <authorList>
            <person name="Guzman J."/>
            <person name="Ortuzar M."/>
            <person name="Poehlein A."/>
            <person name="Daniel R."/>
            <person name="Trujillo M."/>
            <person name="Vilcinskas A."/>
        </authorList>
    </citation>
    <scope>NUCLEOTIDE SEQUENCE</scope>
    <source>
        <strain evidence="2">G127AT</strain>
    </source>
</reference>
<accession>A0A975IMZ7</accession>
<evidence type="ECO:0000313" key="2">
    <source>
        <dbReference type="EMBL" id="QTX04072.1"/>
    </source>
</evidence>